<feature type="transmembrane region" description="Helical" evidence="1">
    <location>
        <begin position="20"/>
        <end position="39"/>
    </location>
</feature>
<proteinExistence type="predicted"/>
<evidence type="ECO:0000256" key="1">
    <source>
        <dbReference type="SAM" id="Phobius"/>
    </source>
</evidence>
<evidence type="ECO:0000313" key="3">
    <source>
        <dbReference type="Proteomes" id="UP001232445"/>
    </source>
</evidence>
<keyword evidence="1" id="KW-0812">Transmembrane</keyword>
<keyword evidence="1" id="KW-1133">Transmembrane helix</keyword>
<name>A0ABU0CQR0_9BACI</name>
<dbReference type="EMBL" id="JAUSUQ010000004">
    <property type="protein sequence ID" value="MDQ0338758.1"/>
    <property type="molecule type" value="Genomic_DNA"/>
</dbReference>
<evidence type="ECO:0000313" key="2">
    <source>
        <dbReference type="EMBL" id="MDQ0338758.1"/>
    </source>
</evidence>
<gene>
    <name evidence="2" type="ORF">J2S00_001544</name>
</gene>
<accession>A0ABU0CQR0</accession>
<keyword evidence="1" id="KW-0472">Membrane</keyword>
<keyword evidence="3" id="KW-1185">Reference proteome</keyword>
<sequence>MEYDDGESLGLALNLNGYGFVYLNVCLISKVVIALYFSIESA</sequence>
<comment type="caution">
    <text evidence="2">The sequence shown here is derived from an EMBL/GenBank/DDBJ whole genome shotgun (WGS) entry which is preliminary data.</text>
</comment>
<organism evidence="2 3">
    <name type="scientific">Caldalkalibacillus uzonensis</name>
    <dbReference type="NCBI Taxonomy" id="353224"/>
    <lineage>
        <taxon>Bacteria</taxon>
        <taxon>Bacillati</taxon>
        <taxon>Bacillota</taxon>
        <taxon>Bacilli</taxon>
        <taxon>Bacillales</taxon>
        <taxon>Bacillaceae</taxon>
        <taxon>Caldalkalibacillus</taxon>
    </lineage>
</organism>
<reference evidence="2 3" key="1">
    <citation type="submission" date="2023-07" db="EMBL/GenBank/DDBJ databases">
        <title>Genomic Encyclopedia of Type Strains, Phase IV (KMG-IV): sequencing the most valuable type-strain genomes for metagenomic binning, comparative biology and taxonomic classification.</title>
        <authorList>
            <person name="Goeker M."/>
        </authorList>
    </citation>
    <scope>NUCLEOTIDE SEQUENCE [LARGE SCALE GENOMIC DNA]</scope>
    <source>
        <strain evidence="2 3">DSM 17740</strain>
    </source>
</reference>
<dbReference type="Proteomes" id="UP001232445">
    <property type="component" value="Unassembled WGS sequence"/>
</dbReference>
<protein>
    <submittedName>
        <fullName evidence="2">Uncharacterized protein</fullName>
    </submittedName>
</protein>